<proteinExistence type="predicted"/>
<dbReference type="AlphaFoldDB" id="A0A812GRT3"/>
<dbReference type="Proteomes" id="UP000604046">
    <property type="component" value="Unassembled WGS sequence"/>
</dbReference>
<keyword evidence="2" id="KW-1185">Reference proteome</keyword>
<evidence type="ECO:0000313" key="1">
    <source>
        <dbReference type="EMBL" id="CAE6929301.1"/>
    </source>
</evidence>
<gene>
    <name evidence="1" type="ORF">SNAT2548_LOCUS781</name>
</gene>
<evidence type="ECO:0000313" key="2">
    <source>
        <dbReference type="Proteomes" id="UP000604046"/>
    </source>
</evidence>
<comment type="caution">
    <text evidence="1">The sequence shown here is derived from an EMBL/GenBank/DDBJ whole genome shotgun (WGS) entry which is preliminary data.</text>
</comment>
<name>A0A812GRT3_9DINO</name>
<sequence length="49" mass="5733">MEADFHSLSKIQSQMELLMKEVGLSMKPLQDTMTRHEHSLVFRSTVKQK</sequence>
<accession>A0A812GRT3</accession>
<dbReference type="EMBL" id="CAJNDS010000038">
    <property type="protein sequence ID" value="CAE6929301.1"/>
    <property type="molecule type" value="Genomic_DNA"/>
</dbReference>
<reference evidence="1" key="1">
    <citation type="submission" date="2021-02" db="EMBL/GenBank/DDBJ databases">
        <authorList>
            <person name="Dougan E. K."/>
            <person name="Rhodes N."/>
            <person name="Thang M."/>
            <person name="Chan C."/>
        </authorList>
    </citation>
    <scope>NUCLEOTIDE SEQUENCE</scope>
</reference>
<protein>
    <submittedName>
        <fullName evidence="1">Uncharacterized protein</fullName>
    </submittedName>
</protein>
<organism evidence="1 2">
    <name type="scientific">Symbiodinium natans</name>
    <dbReference type="NCBI Taxonomy" id="878477"/>
    <lineage>
        <taxon>Eukaryota</taxon>
        <taxon>Sar</taxon>
        <taxon>Alveolata</taxon>
        <taxon>Dinophyceae</taxon>
        <taxon>Suessiales</taxon>
        <taxon>Symbiodiniaceae</taxon>
        <taxon>Symbiodinium</taxon>
    </lineage>
</organism>